<dbReference type="EMBL" id="VBAP01000009">
    <property type="protein sequence ID" value="TMI76841.1"/>
    <property type="molecule type" value="Genomic_DNA"/>
</dbReference>
<evidence type="ECO:0000313" key="3">
    <source>
        <dbReference type="Proteomes" id="UP000318834"/>
    </source>
</evidence>
<dbReference type="PANTHER" id="PTHR36842">
    <property type="entry name" value="PROTEIN TOLB HOMOLOG"/>
    <property type="match status" value="1"/>
</dbReference>
<proteinExistence type="inferred from homology"/>
<dbReference type="Proteomes" id="UP000318834">
    <property type="component" value="Unassembled WGS sequence"/>
</dbReference>
<dbReference type="SUPFAM" id="SSF82171">
    <property type="entry name" value="DPP6 N-terminal domain-like"/>
    <property type="match status" value="1"/>
</dbReference>
<comment type="caution">
    <text evidence="2">The sequence shown here is derived from an EMBL/GenBank/DDBJ whole genome shotgun (WGS) entry which is preliminary data.</text>
</comment>
<evidence type="ECO:0000256" key="1">
    <source>
        <dbReference type="ARBA" id="ARBA00009820"/>
    </source>
</evidence>
<dbReference type="AlphaFoldDB" id="A0A537IZU6"/>
<accession>A0A537IZU6</accession>
<protein>
    <recommendedName>
        <fullName evidence="4">DUF5050 domain-containing protein</fullName>
    </recommendedName>
</protein>
<evidence type="ECO:0000313" key="2">
    <source>
        <dbReference type="EMBL" id="TMI76841.1"/>
    </source>
</evidence>
<organism evidence="2 3">
    <name type="scientific">Candidatus Segetimicrobium genomatis</name>
    <dbReference type="NCBI Taxonomy" id="2569760"/>
    <lineage>
        <taxon>Bacteria</taxon>
        <taxon>Bacillati</taxon>
        <taxon>Candidatus Sysuimicrobiota</taxon>
        <taxon>Candidatus Sysuimicrobiia</taxon>
        <taxon>Candidatus Sysuimicrobiales</taxon>
        <taxon>Candidatus Segetimicrobiaceae</taxon>
        <taxon>Candidatus Segetimicrobium</taxon>
    </lineage>
</organism>
<dbReference type="Pfam" id="PF07676">
    <property type="entry name" value="PD40"/>
    <property type="match status" value="4"/>
</dbReference>
<name>A0A537IZU6_9BACT</name>
<evidence type="ECO:0008006" key="4">
    <source>
        <dbReference type="Google" id="ProtNLM"/>
    </source>
</evidence>
<dbReference type="InterPro" id="IPR011042">
    <property type="entry name" value="6-blade_b-propeller_TolB-like"/>
</dbReference>
<sequence>MKARRSSSPSRRMGRSAWRAAQLLVPLVVGALCAGVPDINAQAGAPAAQIVFVSPYRGTRQIFLVDAGGGGLQRLTSPPGDSEGPTWSPEGQRLLFVRSNADDTQIYTASEGGRELRRLTAPPGTHAEAAWSPDGRRVAYITRMSGIGRVSLMNADGGDKRILSGPPASASAPEWSPDGHLIAFLVQSQESGAELYLTRSDMGGMRRIPTPATGVIPGVSGFVWLRDGQHIAYTTRAGPAQSDISVVQLDGTPPRWLAFGYAPNWSPDGTRVAFVVAHVGGGQIYVQEVTSGRSVPLTDPKYISLRPVWSPDGAWIAFLSVRGTDLALWVMHADGSGQRRLAPAAGNLSVLPVISWVPYR</sequence>
<comment type="similarity">
    <text evidence="1">Belongs to the TolB family.</text>
</comment>
<gene>
    <name evidence="2" type="ORF">E6H05_02230</name>
</gene>
<dbReference type="InterPro" id="IPR011659">
    <property type="entry name" value="WD40"/>
</dbReference>
<reference evidence="2 3" key="1">
    <citation type="journal article" date="2019" name="Nat. Microbiol.">
        <title>Mediterranean grassland soil C-N compound turnover is dependent on rainfall and depth, and is mediated by genomically divergent microorganisms.</title>
        <authorList>
            <person name="Diamond S."/>
            <person name="Andeer P.F."/>
            <person name="Li Z."/>
            <person name="Crits-Christoph A."/>
            <person name="Burstein D."/>
            <person name="Anantharaman K."/>
            <person name="Lane K.R."/>
            <person name="Thomas B.C."/>
            <person name="Pan C."/>
            <person name="Northen T.R."/>
            <person name="Banfield J.F."/>
        </authorList>
    </citation>
    <scope>NUCLEOTIDE SEQUENCE [LARGE SCALE GENOMIC DNA]</scope>
    <source>
        <strain evidence="2">NP_8</strain>
    </source>
</reference>
<dbReference type="Gene3D" id="2.120.10.30">
    <property type="entry name" value="TolB, C-terminal domain"/>
    <property type="match status" value="2"/>
</dbReference>
<dbReference type="PANTHER" id="PTHR36842:SF1">
    <property type="entry name" value="PROTEIN TOLB"/>
    <property type="match status" value="1"/>
</dbReference>